<name>A0A182NVZ6_9DIPT</name>
<proteinExistence type="predicted"/>
<evidence type="ECO:0000313" key="1">
    <source>
        <dbReference type="EnsemblMetazoa" id="ADIR014085-PA"/>
    </source>
</evidence>
<dbReference type="Proteomes" id="UP000075884">
    <property type="component" value="Unassembled WGS sequence"/>
</dbReference>
<protein>
    <submittedName>
        <fullName evidence="1">Uncharacterized protein</fullName>
    </submittedName>
</protein>
<organism evidence="1 2">
    <name type="scientific">Anopheles dirus</name>
    <dbReference type="NCBI Taxonomy" id="7168"/>
    <lineage>
        <taxon>Eukaryota</taxon>
        <taxon>Metazoa</taxon>
        <taxon>Ecdysozoa</taxon>
        <taxon>Arthropoda</taxon>
        <taxon>Hexapoda</taxon>
        <taxon>Insecta</taxon>
        <taxon>Pterygota</taxon>
        <taxon>Neoptera</taxon>
        <taxon>Endopterygota</taxon>
        <taxon>Diptera</taxon>
        <taxon>Nematocera</taxon>
        <taxon>Culicoidea</taxon>
        <taxon>Culicidae</taxon>
        <taxon>Anophelinae</taxon>
        <taxon>Anopheles</taxon>
    </lineage>
</organism>
<accession>A0A182NVZ6</accession>
<dbReference type="AlphaFoldDB" id="A0A182NVZ6"/>
<dbReference type="EnsemblMetazoa" id="ADIR014085-RA">
    <property type="protein sequence ID" value="ADIR014085-PA"/>
    <property type="gene ID" value="ADIR014085"/>
</dbReference>
<reference evidence="1" key="2">
    <citation type="submission" date="2020-05" db="UniProtKB">
        <authorList>
            <consortium name="EnsemblMetazoa"/>
        </authorList>
    </citation>
    <scope>IDENTIFICATION</scope>
    <source>
        <strain evidence="1">WRAIR2</strain>
    </source>
</reference>
<evidence type="ECO:0000313" key="2">
    <source>
        <dbReference type="Proteomes" id="UP000075884"/>
    </source>
</evidence>
<keyword evidence="2" id="KW-1185">Reference proteome</keyword>
<dbReference type="VEuPathDB" id="VectorBase:ADIR014085"/>
<reference evidence="2" key="1">
    <citation type="submission" date="2013-03" db="EMBL/GenBank/DDBJ databases">
        <title>The Genome Sequence of Anopheles dirus WRAIR2.</title>
        <authorList>
            <consortium name="The Broad Institute Genomics Platform"/>
            <person name="Neafsey D.E."/>
            <person name="Walton C."/>
            <person name="Walker B."/>
            <person name="Young S.K."/>
            <person name="Zeng Q."/>
            <person name="Gargeya S."/>
            <person name="Fitzgerald M."/>
            <person name="Haas B."/>
            <person name="Abouelleil A."/>
            <person name="Allen A.W."/>
            <person name="Alvarado L."/>
            <person name="Arachchi H.M."/>
            <person name="Berlin A.M."/>
            <person name="Chapman S.B."/>
            <person name="Gainer-Dewar J."/>
            <person name="Goldberg J."/>
            <person name="Griggs A."/>
            <person name="Gujja S."/>
            <person name="Hansen M."/>
            <person name="Howarth C."/>
            <person name="Imamovic A."/>
            <person name="Ireland A."/>
            <person name="Larimer J."/>
            <person name="McCowan C."/>
            <person name="Murphy C."/>
            <person name="Pearson M."/>
            <person name="Poon T.W."/>
            <person name="Priest M."/>
            <person name="Roberts A."/>
            <person name="Saif S."/>
            <person name="Shea T."/>
            <person name="Sisk P."/>
            <person name="Sykes S."/>
            <person name="Wortman J."/>
            <person name="Nusbaum C."/>
            <person name="Birren B."/>
        </authorList>
    </citation>
    <scope>NUCLEOTIDE SEQUENCE [LARGE SCALE GENOMIC DNA]</scope>
    <source>
        <strain evidence="2">WRAIR2</strain>
    </source>
</reference>
<sequence>MQVCVLLFFSRNKTLGGVHHGALTAASANPRTHRGEQARLVTTLTRVKPTHFSPRAGEWSNTMVRERERVILRRRRGLVPATRTTRSKNARRARRTSGMLVHTAVPPLASVPAILVQGGGGVLRQNSGGLAVKERLKTQFCLTVCICTYVL</sequence>